<dbReference type="InterPro" id="IPR000073">
    <property type="entry name" value="AB_hydrolase_1"/>
</dbReference>
<dbReference type="RefSeq" id="WP_085110192.1">
    <property type="nucleotide sequence ID" value="NZ_LQPZ01000028.1"/>
</dbReference>
<dbReference type="SUPFAM" id="SSF53474">
    <property type="entry name" value="alpha/beta-Hydrolases"/>
    <property type="match status" value="1"/>
</dbReference>
<protein>
    <submittedName>
        <fullName evidence="6">Hydrolase</fullName>
    </submittedName>
</protein>
<evidence type="ECO:0000256" key="2">
    <source>
        <dbReference type="ARBA" id="ARBA00022729"/>
    </source>
</evidence>
<evidence type="ECO:0000313" key="6">
    <source>
        <dbReference type="EMBL" id="ORX03403.1"/>
    </source>
</evidence>
<feature type="signal peptide" evidence="4">
    <location>
        <begin position="1"/>
        <end position="25"/>
    </location>
</feature>
<dbReference type="Proteomes" id="UP000193090">
    <property type="component" value="Unassembled WGS sequence"/>
</dbReference>
<accession>A0A1X2EIU2</accession>
<dbReference type="Pfam" id="PF00561">
    <property type="entry name" value="Abhydrolase_1"/>
    <property type="match status" value="1"/>
</dbReference>
<dbReference type="AlphaFoldDB" id="A0A1X2EIU2"/>
<dbReference type="GO" id="GO:0016787">
    <property type="term" value="F:hydrolase activity"/>
    <property type="evidence" value="ECO:0007669"/>
    <property type="project" value="UniProtKB-KW"/>
</dbReference>
<organism evidence="6 7">
    <name type="scientific">Mycolicibacillus trivialis</name>
    <dbReference type="NCBI Taxonomy" id="1798"/>
    <lineage>
        <taxon>Bacteria</taxon>
        <taxon>Bacillati</taxon>
        <taxon>Actinomycetota</taxon>
        <taxon>Actinomycetes</taxon>
        <taxon>Mycobacteriales</taxon>
        <taxon>Mycobacteriaceae</taxon>
        <taxon>Mycolicibacillus</taxon>
    </lineage>
</organism>
<dbReference type="OrthoDB" id="3252468at2"/>
<dbReference type="Gene3D" id="3.40.50.1820">
    <property type="entry name" value="alpha/beta hydrolase"/>
    <property type="match status" value="1"/>
</dbReference>
<keyword evidence="3 6" id="KW-0378">Hydrolase</keyword>
<evidence type="ECO:0000256" key="4">
    <source>
        <dbReference type="SAM" id="SignalP"/>
    </source>
</evidence>
<comment type="similarity">
    <text evidence="1">Belongs to the peptidase S33 family.</text>
</comment>
<dbReference type="PANTHER" id="PTHR43248">
    <property type="entry name" value="2-SUCCINYL-6-HYDROXY-2,4-CYCLOHEXADIENE-1-CARBOXYLATE SYNTHASE"/>
    <property type="match status" value="1"/>
</dbReference>
<evidence type="ECO:0000256" key="3">
    <source>
        <dbReference type="ARBA" id="ARBA00022801"/>
    </source>
</evidence>
<dbReference type="EMBL" id="LQPZ01000028">
    <property type="protein sequence ID" value="ORX03403.1"/>
    <property type="molecule type" value="Genomic_DNA"/>
</dbReference>
<gene>
    <name evidence="6" type="ORF">AWC30_10980</name>
</gene>
<keyword evidence="2 4" id="KW-0732">Signal</keyword>
<evidence type="ECO:0000256" key="1">
    <source>
        <dbReference type="ARBA" id="ARBA00010088"/>
    </source>
</evidence>
<feature type="chain" id="PRO_5012010166" evidence="4">
    <location>
        <begin position="26"/>
        <end position="507"/>
    </location>
</feature>
<dbReference type="STRING" id="1798.AWC30_10980"/>
<feature type="domain" description="AB hydrolase-1" evidence="5">
    <location>
        <begin position="95"/>
        <end position="479"/>
    </location>
</feature>
<dbReference type="InterPro" id="IPR051601">
    <property type="entry name" value="Serine_prot/Carboxylest_S33"/>
</dbReference>
<name>A0A1X2EIU2_9MYCO</name>
<proteinExistence type="inferred from homology"/>
<keyword evidence="7" id="KW-1185">Reference proteome</keyword>
<comment type="caution">
    <text evidence="6">The sequence shown here is derived from an EMBL/GenBank/DDBJ whole genome shotgun (WGS) entry which is preliminary data.</text>
</comment>
<dbReference type="InterPro" id="IPR029058">
    <property type="entry name" value="AB_hydrolase_fold"/>
</dbReference>
<dbReference type="PANTHER" id="PTHR43248:SF29">
    <property type="entry name" value="TRIPEPTIDYL AMINOPEPTIDASE"/>
    <property type="match status" value="1"/>
</dbReference>
<evidence type="ECO:0000313" key="7">
    <source>
        <dbReference type="Proteomes" id="UP000193090"/>
    </source>
</evidence>
<sequence length="507" mass="53329">MGRASRWGTTLFAVALLAGAPPVAAAPDSGAGQARDARAGQVDWSDCRGLVGDTSAIPAARCTMLPVPVDYAEPGGAQADIAVLRIPATGKRIGALLINPGGPGASAVDAAATMGAALADTPVTEHFDVVGFDPRGVGHSTPQLRCRTDAEFDDFRRDPMVDYSQAGVAGIDQRLGEIAQRCLDRMGADFLANMGTVAAARDMDMVRRLLGDEQINYLGYSYGTQLGATYLENFGDRVRTMVLDGAVDPSVGPVEGYVTQMAGFQVAFNDYATDCARSPACPLGTDPARSVTRFRALVDPLVATPAPTTDPRGLSYADAMTATFNALYTPQFWTHLTSGLTALATGAPADDLLLLADDYHERDRNGHYGNIQDTFNAVRCVDAQAPTDPAPWVAADRRIRQQAPFLSYGSFTGYAPRDICALWPVPATAAPHTVGPAAPGKAVVVSTTHDPATPYAAGVSLARQLGAPLISYQGTQHTVVFSGSRCVDTTVLRYLINGVVPPAQVRC</sequence>
<evidence type="ECO:0000259" key="5">
    <source>
        <dbReference type="Pfam" id="PF00561"/>
    </source>
</evidence>
<reference evidence="6 7" key="1">
    <citation type="submission" date="2016-01" db="EMBL/GenBank/DDBJ databases">
        <title>The new phylogeny of the genus Mycobacterium.</title>
        <authorList>
            <person name="Tarcisio F."/>
            <person name="Conor M."/>
            <person name="Antonella G."/>
            <person name="Elisabetta G."/>
            <person name="Giulia F.S."/>
            <person name="Sara T."/>
            <person name="Anna F."/>
            <person name="Clotilde B."/>
            <person name="Roberto B."/>
            <person name="Veronica D.S."/>
            <person name="Fabio R."/>
            <person name="Monica P."/>
            <person name="Olivier J."/>
            <person name="Enrico T."/>
            <person name="Nicola S."/>
        </authorList>
    </citation>
    <scope>NUCLEOTIDE SEQUENCE [LARGE SCALE GENOMIC DNA]</scope>
    <source>
        <strain evidence="6 7">DSM 44153</strain>
    </source>
</reference>